<dbReference type="HOGENOM" id="CLU_945134_0_0_1"/>
<sequence>MDEEISVTKVHSKAERKALSDSEQPVVIGAPPPADSGHVKAQQMYVNGAIDHDRPPRLPPSKAATRIKRGVAHKVKATDGNVVAINSWTDHPQRCVVLAKATEDDPIIISSSNDSTPIFCATKSKAVPRKKKAKYILVSDSSEDEAAVDVNERAVDVGLVGEADTYEELGPSLKCKAKELQTMRPVKKSARAPELKPEKMASKKGKQRALGHVLRNAEDSSAESDFPDILMPRATHGLHDRVQSMDLDHSNGTNTTHSDPFLVSTMAEDPKVLSNEVPGILKVPNGPQVPLAGLDP</sequence>
<accession>A0A0C3DHK7</accession>
<dbReference type="OrthoDB" id="2675889at2759"/>
<reference evidence="3" key="2">
    <citation type="submission" date="2015-01" db="EMBL/GenBank/DDBJ databases">
        <title>Evolutionary Origins and Diversification of the Mycorrhizal Mutualists.</title>
        <authorList>
            <consortium name="DOE Joint Genome Institute"/>
            <consortium name="Mycorrhizal Genomics Consortium"/>
            <person name="Kohler A."/>
            <person name="Kuo A."/>
            <person name="Nagy L.G."/>
            <person name="Floudas D."/>
            <person name="Copeland A."/>
            <person name="Barry K.W."/>
            <person name="Cichocki N."/>
            <person name="Veneault-Fourrey C."/>
            <person name="LaButti K."/>
            <person name="Lindquist E.A."/>
            <person name="Lipzen A."/>
            <person name="Lundell T."/>
            <person name="Morin E."/>
            <person name="Murat C."/>
            <person name="Riley R."/>
            <person name="Ohm R."/>
            <person name="Sun H."/>
            <person name="Tunlid A."/>
            <person name="Henrissat B."/>
            <person name="Grigoriev I.V."/>
            <person name="Hibbett D.S."/>
            <person name="Martin F."/>
        </authorList>
    </citation>
    <scope>NUCLEOTIDE SEQUENCE [LARGE SCALE GENOMIC DNA]</scope>
    <source>
        <strain evidence="3">Foug A</strain>
    </source>
</reference>
<feature type="region of interest" description="Disordered" evidence="1">
    <location>
        <begin position="276"/>
        <end position="296"/>
    </location>
</feature>
<evidence type="ECO:0000313" key="3">
    <source>
        <dbReference type="Proteomes" id="UP000053989"/>
    </source>
</evidence>
<feature type="region of interest" description="Disordered" evidence="1">
    <location>
        <begin position="1"/>
        <end position="38"/>
    </location>
</feature>
<dbReference type="EMBL" id="KN822126">
    <property type="protein sequence ID" value="KIM55834.1"/>
    <property type="molecule type" value="Genomic_DNA"/>
</dbReference>
<feature type="non-terminal residue" evidence="2">
    <location>
        <position position="296"/>
    </location>
</feature>
<proteinExistence type="predicted"/>
<dbReference type="InParanoid" id="A0A0C3DHK7"/>
<organism evidence="2 3">
    <name type="scientific">Scleroderma citrinum Foug A</name>
    <dbReference type="NCBI Taxonomy" id="1036808"/>
    <lineage>
        <taxon>Eukaryota</taxon>
        <taxon>Fungi</taxon>
        <taxon>Dikarya</taxon>
        <taxon>Basidiomycota</taxon>
        <taxon>Agaricomycotina</taxon>
        <taxon>Agaricomycetes</taxon>
        <taxon>Agaricomycetidae</taxon>
        <taxon>Boletales</taxon>
        <taxon>Sclerodermatineae</taxon>
        <taxon>Sclerodermataceae</taxon>
        <taxon>Scleroderma</taxon>
    </lineage>
</organism>
<feature type="compositionally biased region" description="Basic and acidic residues" evidence="1">
    <location>
        <begin position="191"/>
        <end position="201"/>
    </location>
</feature>
<name>A0A0C3DHK7_9AGAM</name>
<dbReference type="AlphaFoldDB" id="A0A0C3DHK7"/>
<evidence type="ECO:0000256" key="1">
    <source>
        <dbReference type="SAM" id="MobiDB-lite"/>
    </source>
</evidence>
<reference evidence="2 3" key="1">
    <citation type="submission" date="2014-04" db="EMBL/GenBank/DDBJ databases">
        <authorList>
            <consortium name="DOE Joint Genome Institute"/>
            <person name="Kuo A."/>
            <person name="Kohler A."/>
            <person name="Nagy L.G."/>
            <person name="Floudas D."/>
            <person name="Copeland A."/>
            <person name="Barry K.W."/>
            <person name="Cichocki N."/>
            <person name="Veneault-Fourrey C."/>
            <person name="LaButti K."/>
            <person name="Lindquist E.A."/>
            <person name="Lipzen A."/>
            <person name="Lundell T."/>
            <person name="Morin E."/>
            <person name="Murat C."/>
            <person name="Sun H."/>
            <person name="Tunlid A."/>
            <person name="Henrissat B."/>
            <person name="Grigoriev I.V."/>
            <person name="Hibbett D.S."/>
            <person name="Martin F."/>
            <person name="Nordberg H.P."/>
            <person name="Cantor M.N."/>
            <person name="Hua S.X."/>
        </authorList>
    </citation>
    <scope>NUCLEOTIDE SEQUENCE [LARGE SCALE GENOMIC DNA]</scope>
    <source>
        <strain evidence="2 3">Foug A</strain>
    </source>
</reference>
<gene>
    <name evidence="2" type="ORF">SCLCIDRAFT_30009</name>
</gene>
<keyword evidence="3" id="KW-1185">Reference proteome</keyword>
<feature type="region of interest" description="Disordered" evidence="1">
    <location>
        <begin position="182"/>
        <end position="209"/>
    </location>
</feature>
<dbReference type="Proteomes" id="UP000053989">
    <property type="component" value="Unassembled WGS sequence"/>
</dbReference>
<protein>
    <submittedName>
        <fullName evidence="2">Uncharacterized protein</fullName>
    </submittedName>
</protein>
<evidence type="ECO:0000313" key="2">
    <source>
        <dbReference type="EMBL" id="KIM55834.1"/>
    </source>
</evidence>